<keyword evidence="1" id="KW-0812">Transmembrane</keyword>
<gene>
    <name evidence="2" type="ORF">PSON_ATCC_30995.1.T0060505</name>
</gene>
<keyword evidence="1" id="KW-0472">Membrane</keyword>
<dbReference type="EMBL" id="CAJJDN010000006">
    <property type="protein sequence ID" value="CAD8052540.1"/>
    <property type="molecule type" value="Genomic_DNA"/>
</dbReference>
<comment type="caution">
    <text evidence="2">The sequence shown here is derived from an EMBL/GenBank/DDBJ whole genome shotgun (WGS) entry which is preliminary data.</text>
</comment>
<feature type="transmembrane region" description="Helical" evidence="1">
    <location>
        <begin position="27"/>
        <end position="46"/>
    </location>
</feature>
<keyword evidence="3" id="KW-1185">Reference proteome</keyword>
<reference evidence="2" key="1">
    <citation type="submission" date="2021-01" db="EMBL/GenBank/DDBJ databases">
        <authorList>
            <consortium name="Genoscope - CEA"/>
            <person name="William W."/>
        </authorList>
    </citation>
    <scope>NUCLEOTIDE SEQUENCE</scope>
</reference>
<keyword evidence="1" id="KW-1133">Transmembrane helix</keyword>
<evidence type="ECO:0000256" key="1">
    <source>
        <dbReference type="SAM" id="Phobius"/>
    </source>
</evidence>
<feature type="transmembrane region" description="Helical" evidence="1">
    <location>
        <begin position="121"/>
        <end position="139"/>
    </location>
</feature>
<accession>A0A8S1KA00</accession>
<name>A0A8S1KA00_9CILI</name>
<feature type="transmembrane region" description="Helical" evidence="1">
    <location>
        <begin position="95"/>
        <end position="115"/>
    </location>
</feature>
<sequence length="475" mass="56508">MITMGLLTTFIVRVLYCLIFRDYEQFYYKIGMLLFIVIQYAIVWLCPKFTRLAFLITNILLMGFSLEEEPSPILQNAKGANLMAINIMIILSGEFIDSVIQLFVITGLRITIIIVNNDNNYIILSSIIIVSISLLYYAYSFHKARRSQYLLGLVENGWDQMFFQLIREPYILLKFCKEKLNFSVFKHNRFPFNKLVDFNSYEEDSQERKILNFLSTSNVGKISLSQFIYENLKKFRADLSQIFNQKLRIRFQRQLFQIDMSIFQSKYTMVLLKIESSNTVNLKQLKKYKQRFNLYNNTIINLLGRIESEVINNVQIKVIKRKLVLIRLIEDLLEQKYQFNTVNIPYLFSQILEMYPDKRIIINDVNKVETVYTINNVILMSIILIFENSSNREAINCNIEKLRENQSIRMEFIGNFKQNLIRKTFKNTSFQVRLVIDNMFISQRRIQFEIYMEPFCSTSIDIFTYEYYDLFSDES</sequence>
<organism evidence="2 3">
    <name type="scientific">Paramecium sonneborni</name>
    <dbReference type="NCBI Taxonomy" id="65129"/>
    <lineage>
        <taxon>Eukaryota</taxon>
        <taxon>Sar</taxon>
        <taxon>Alveolata</taxon>
        <taxon>Ciliophora</taxon>
        <taxon>Intramacronucleata</taxon>
        <taxon>Oligohymenophorea</taxon>
        <taxon>Peniculida</taxon>
        <taxon>Parameciidae</taxon>
        <taxon>Paramecium</taxon>
    </lineage>
</organism>
<proteinExistence type="predicted"/>
<dbReference type="Proteomes" id="UP000692954">
    <property type="component" value="Unassembled WGS sequence"/>
</dbReference>
<evidence type="ECO:0000313" key="3">
    <source>
        <dbReference type="Proteomes" id="UP000692954"/>
    </source>
</evidence>
<evidence type="ECO:0000313" key="2">
    <source>
        <dbReference type="EMBL" id="CAD8052540.1"/>
    </source>
</evidence>
<protein>
    <recommendedName>
        <fullName evidence="4">Transmembrane protein</fullName>
    </recommendedName>
</protein>
<evidence type="ECO:0008006" key="4">
    <source>
        <dbReference type="Google" id="ProtNLM"/>
    </source>
</evidence>
<dbReference type="AlphaFoldDB" id="A0A8S1KA00"/>